<dbReference type="PANTHER" id="PTHR10828">
    <property type="entry name" value="M-PHASE INDUCER PHOSPHATASE DUAL SPECIFICITY PHOSPHATASE CDC25"/>
    <property type="match status" value="1"/>
</dbReference>
<proteinExistence type="predicted"/>
<dbReference type="PANTHER" id="PTHR10828:SF38">
    <property type="entry name" value="ARSENICAL-RESISTANCE PROTEIN 2-RELATED"/>
    <property type="match status" value="1"/>
</dbReference>
<sequence length="130" mass="14883">MVSFITSRQLKGLIENQRKDFQVVDLRREDFARDHITNAWHVPVTAQITEKQLNQLIKGLSDTFSSSQFVKVIFHCTGSKNRGPKVAAKFETYLQEEDITSKFESCILVGGFYAWETHCRESNLKLIVSG</sequence>
<dbReference type="SUPFAM" id="SSF52821">
    <property type="entry name" value="Rhodanese/Cell cycle control phosphatase"/>
    <property type="match status" value="1"/>
</dbReference>
<dbReference type="GO" id="GO:0005737">
    <property type="term" value="C:cytoplasm"/>
    <property type="evidence" value="ECO:0007669"/>
    <property type="project" value="TreeGrafter"/>
</dbReference>
<dbReference type="InterPro" id="IPR001763">
    <property type="entry name" value="Rhodanese-like_dom"/>
</dbReference>
<dbReference type="EMBL" id="CP048997">
    <property type="protein sequence ID" value="QID83151.1"/>
    <property type="molecule type" value="Genomic_DNA"/>
</dbReference>
<dbReference type="Pfam" id="PF00581">
    <property type="entry name" value="Rhodanese"/>
    <property type="match status" value="1"/>
</dbReference>
<dbReference type="PROSITE" id="PS50206">
    <property type="entry name" value="RHODANESE_3"/>
    <property type="match status" value="1"/>
</dbReference>
<dbReference type="Proteomes" id="UP000501346">
    <property type="component" value="Chromosome ScXVI"/>
</dbReference>
<evidence type="ECO:0000313" key="2">
    <source>
        <dbReference type="EMBL" id="QID83151.1"/>
    </source>
</evidence>
<dbReference type="OrthoDB" id="8300214at2759"/>
<dbReference type="SMART" id="SM00450">
    <property type="entry name" value="RHOD"/>
    <property type="match status" value="1"/>
</dbReference>
<organism evidence="2 3">
    <name type="scientific">Saccharomyces pastorianus</name>
    <name type="common">Lager yeast</name>
    <name type="synonym">Saccharomyces cerevisiae x Saccharomyces eubayanus</name>
    <dbReference type="NCBI Taxonomy" id="27292"/>
    <lineage>
        <taxon>Eukaryota</taxon>
        <taxon>Fungi</taxon>
        <taxon>Dikarya</taxon>
        <taxon>Ascomycota</taxon>
        <taxon>Saccharomycotina</taxon>
        <taxon>Saccharomycetes</taxon>
        <taxon>Saccharomycetales</taxon>
        <taxon>Saccharomycetaceae</taxon>
        <taxon>Saccharomyces</taxon>
    </lineage>
</organism>
<dbReference type="InterPro" id="IPR036873">
    <property type="entry name" value="Rhodanese-like_dom_sf"/>
</dbReference>
<protein>
    <submittedName>
        <fullName evidence="2">Arsenical-resistance protein 2</fullName>
    </submittedName>
</protein>
<gene>
    <name evidence="2" type="primary">ARR2</name>
    <name evidence="2" type="ORF">GRS66_005598</name>
</gene>
<feature type="domain" description="Rhodanese" evidence="1">
    <location>
        <begin position="17"/>
        <end position="124"/>
    </location>
</feature>
<reference evidence="2 3" key="1">
    <citation type="journal article" date="2019" name="BMC Genomics">
        <title>Chromosome level assembly and comparative genome analysis confirm lager-brewing yeasts originated from a single hybridization.</title>
        <authorList>
            <person name="Salazar A.N."/>
            <person name="Gorter de Vries A.R."/>
            <person name="van den Broek M."/>
            <person name="Brouwers N."/>
            <person name="de la Torre Cortes P."/>
            <person name="Kuijpers N.G.A."/>
            <person name="Daran J.G."/>
            <person name="Abeel T."/>
        </authorList>
    </citation>
    <scope>NUCLEOTIDE SEQUENCE [LARGE SCALE GENOMIC DNA]</scope>
    <source>
        <strain evidence="2 3">CBS 1483</strain>
    </source>
</reference>
<evidence type="ECO:0000259" key="1">
    <source>
        <dbReference type="PROSITE" id="PS50206"/>
    </source>
</evidence>
<dbReference type="GO" id="GO:0005634">
    <property type="term" value="C:nucleus"/>
    <property type="evidence" value="ECO:0007669"/>
    <property type="project" value="TreeGrafter"/>
</dbReference>
<name>A0A6C1E2E4_SACPS</name>
<dbReference type="Gene3D" id="3.40.250.10">
    <property type="entry name" value="Rhodanese-like domain"/>
    <property type="match status" value="1"/>
</dbReference>
<evidence type="ECO:0000313" key="3">
    <source>
        <dbReference type="Proteomes" id="UP000501346"/>
    </source>
</evidence>
<dbReference type="AlphaFoldDB" id="A0A6C1E2E4"/>
<accession>A0A6C1E2E4</accession>
<dbReference type="GO" id="GO:0004725">
    <property type="term" value="F:protein tyrosine phosphatase activity"/>
    <property type="evidence" value="ECO:0007669"/>
    <property type="project" value="TreeGrafter"/>
</dbReference>
<dbReference type="CDD" id="cd01531">
    <property type="entry name" value="Acr2p"/>
    <property type="match status" value="1"/>
</dbReference>
<keyword evidence="3" id="KW-1185">Reference proteome</keyword>
<dbReference type="FunFam" id="3.40.250.10:FF:000081">
    <property type="entry name" value="Arr2p"/>
    <property type="match status" value="1"/>
</dbReference>
<dbReference type="SMR" id="A0A6C1E2E4"/>